<reference evidence="7" key="1">
    <citation type="submission" date="2016-01" db="EMBL/GenBank/DDBJ databases">
        <title>The complete plastid genome of Sargassum thunbergii (Fucales, Phaeophyceae).</title>
        <authorList>
            <person name="Yang J.H."/>
        </authorList>
    </citation>
    <scope>NUCLEOTIDE SEQUENCE</scope>
</reference>
<evidence type="ECO:0000256" key="4">
    <source>
        <dbReference type="SAM" id="MobiDB-lite"/>
    </source>
</evidence>
<dbReference type="SUPFAM" id="SSF48300">
    <property type="entry name" value="Ribosomal protein L7/12, oligomerisation (N-terminal) domain"/>
    <property type="match status" value="1"/>
</dbReference>
<dbReference type="NCBIfam" id="TIGR00855">
    <property type="entry name" value="L12"/>
    <property type="match status" value="1"/>
</dbReference>
<keyword evidence="3" id="KW-0687">Ribonucleoprotein</keyword>
<feature type="domain" description="Large ribosomal subunit protein bL12 C-terminal" evidence="5">
    <location>
        <begin position="66"/>
        <end position="133"/>
    </location>
</feature>
<dbReference type="SUPFAM" id="SSF54736">
    <property type="entry name" value="ClpS-like"/>
    <property type="match status" value="1"/>
</dbReference>
<dbReference type="InterPro" id="IPR000206">
    <property type="entry name" value="Ribosomal_bL12"/>
</dbReference>
<dbReference type="GO" id="GO:0003735">
    <property type="term" value="F:structural constituent of ribosome"/>
    <property type="evidence" value="ECO:0007669"/>
    <property type="project" value="InterPro"/>
</dbReference>
<name>A0A109QSK9_9PHAE</name>
<evidence type="ECO:0000259" key="5">
    <source>
        <dbReference type="Pfam" id="PF00542"/>
    </source>
</evidence>
<dbReference type="RefSeq" id="YP_009227407.1">
    <property type="nucleotide sequence ID" value="NC_029134.1"/>
</dbReference>
<dbReference type="InterPro" id="IPR014719">
    <property type="entry name" value="Ribosomal_bL12_C/ClpS-like"/>
</dbReference>
<dbReference type="GO" id="GO:0022625">
    <property type="term" value="C:cytosolic large ribosomal subunit"/>
    <property type="evidence" value="ECO:0007669"/>
    <property type="project" value="TreeGrafter"/>
</dbReference>
<evidence type="ECO:0000313" key="7">
    <source>
        <dbReference type="EMBL" id="AMB49157.1"/>
    </source>
</evidence>
<evidence type="ECO:0000256" key="1">
    <source>
        <dbReference type="ARBA" id="ARBA00007197"/>
    </source>
</evidence>
<dbReference type="InterPro" id="IPR036235">
    <property type="entry name" value="Ribosomal_bL12_oligo_N_sf"/>
</dbReference>
<sequence length="133" mass="14348">MTEKILTLIEELKTLTLLEATELVQSIEETFNVDASTGGGGGVMMMSPGETSSEDDNKAIEEKTEFDISLDEVPKDKKIAILKVVRSVTELGLKEAKEVVENTPKVIKEGLTKPAAEEAKKSLEDAGAIVTLK</sequence>
<dbReference type="GO" id="GO:0003729">
    <property type="term" value="F:mRNA binding"/>
    <property type="evidence" value="ECO:0007669"/>
    <property type="project" value="TreeGrafter"/>
</dbReference>
<dbReference type="HAMAP" id="MF_00368">
    <property type="entry name" value="Ribosomal_bL12"/>
    <property type="match status" value="1"/>
</dbReference>
<dbReference type="Gene3D" id="1.20.5.710">
    <property type="entry name" value="Single helix bin"/>
    <property type="match status" value="1"/>
</dbReference>
<dbReference type="AlphaFoldDB" id="A0A109QSK9"/>
<evidence type="ECO:0000256" key="2">
    <source>
        <dbReference type="ARBA" id="ARBA00022980"/>
    </source>
</evidence>
<dbReference type="InterPro" id="IPR008932">
    <property type="entry name" value="Ribosomal_bL12_oligo"/>
</dbReference>
<dbReference type="PANTHER" id="PTHR45987:SF4">
    <property type="entry name" value="LARGE RIBOSOMAL SUBUNIT PROTEIN BL12M"/>
    <property type="match status" value="1"/>
</dbReference>
<comment type="similarity">
    <text evidence="1">Belongs to the bacterial ribosomal protein bL12 family.</text>
</comment>
<geneLocation type="plastid" evidence="7"/>
<evidence type="ECO:0000259" key="6">
    <source>
        <dbReference type="Pfam" id="PF16320"/>
    </source>
</evidence>
<dbReference type="Pfam" id="PF16320">
    <property type="entry name" value="Ribosomal_L12_N"/>
    <property type="match status" value="1"/>
</dbReference>
<dbReference type="FunFam" id="3.30.1390.10:FF:000001">
    <property type="entry name" value="50S ribosomal protein L7/L12"/>
    <property type="match status" value="1"/>
</dbReference>
<feature type="domain" description="Large ribosomal subunit protein bL12 oligomerization" evidence="6">
    <location>
        <begin position="5"/>
        <end position="45"/>
    </location>
</feature>
<accession>A0A109QSK9</accession>
<organism evidence="7">
    <name type="scientific">Sargassum thunbergii</name>
    <dbReference type="NCBI Taxonomy" id="127542"/>
    <lineage>
        <taxon>Eukaryota</taxon>
        <taxon>Sar</taxon>
        <taxon>Stramenopiles</taxon>
        <taxon>Ochrophyta</taxon>
        <taxon>PX clade</taxon>
        <taxon>Phaeophyceae</taxon>
        <taxon>Fucales</taxon>
        <taxon>Sargassaceae</taxon>
        <taxon>Sargassum</taxon>
    </lineage>
</organism>
<evidence type="ECO:0000256" key="3">
    <source>
        <dbReference type="ARBA" id="ARBA00023274"/>
    </source>
</evidence>
<dbReference type="GeneID" id="26830979"/>
<dbReference type="InterPro" id="IPR013823">
    <property type="entry name" value="Ribosomal_bL12_C"/>
</dbReference>
<dbReference type="EMBL" id="KU500638">
    <property type="protein sequence ID" value="AMB49157.1"/>
    <property type="molecule type" value="Genomic_DNA"/>
</dbReference>
<dbReference type="Pfam" id="PF00542">
    <property type="entry name" value="Ribosomal_L12"/>
    <property type="match status" value="1"/>
</dbReference>
<keyword evidence="7" id="KW-0934">Plastid</keyword>
<feature type="region of interest" description="Disordered" evidence="4">
    <location>
        <begin position="35"/>
        <end position="57"/>
    </location>
</feature>
<proteinExistence type="inferred from homology"/>
<dbReference type="PANTHER" id="PTHR45987">
    <property type="entry name" value="39S RIBOSOMAL PROTEIN L12"/>
    <property type="match status" value="1"/>
</dbReference>
<keyword evidence="2 7" id="KW-0689">Ribosomal protein</keyword>
<dbReference type="GO" id="GO:0006412">
    <property type="term" value="P:translation"/>
    <property type="evidence" value="ECO:0007669"/>
    <property type="project" value="InterPro"/>
</dbReference>
<dbReference type="Gene3D" id="3.30.1390.10">
    <property type="match status" value="1"/>
</dbReference>
<gene>
    <name evidence="7" type="primary">rpl12</name>
</gene>
<protein>
    <submittedName>
        <fullName evidence="7">Ribosomal protein L12</fullName>
    </submittedName>
</protein>
<dbReference type="CDD" id="cd00387">
    <property type="entry name" value="Ribosomal_L7_L12"/>
    <property type="match status" value="1"/>
</dbReference>